<accession>A0A6C0IPA0</accession>
<sequence>MSIPKSVLTNIQLTCSVSEIHIINSTDDNKQPISVYQKQTTRKKQLSWNIEQNTYIETFSKEDYDRSIDHDQILINRVNKSRNMLYDEDVINIPRTNSVLEFSFRR</sequence>
<dbReference type="AlphaFoldDB" id="A0A6C0IPA0"/>
<dbReference type="EMBL" id="MN740218">
    <property type="protein sequence ID" value="QHT94266.1"/>
    <property type="molecule type" value="Genomic_DNA"/>
</dbReference>
<name>A0A6C0IPA0_9ZZZZ</name>
<protein>
    <submittedName>
        <fullName evidence="1">Uncharacterized protein</fullName>
    </submittedName>
</protein>
<proteinExistence type="predicted"/>
<organism evidence="1">
    <name type="scientific">viral metagenome</name>
    <dbReference type="NCBI Taxonomy" id="1070528"/>
    <lineage>
        <taxon>unclassified sequences</taxon>
        <taxon>metagenomes</taxon>
        <taxon>organismal metagenomes</taxon>
    </lineage>
</organism>
<reference evidence="1" key="1">
    <citation type="journal article" date="2020" name="Nature">
        <title>Giant virus diversity and host interactions through global metagenomics.</title>
        <authorList>
            <person name="Schulz F."/>
            <person name="Roux S."/>
            <person name="Paez-Espino D."/>
            <person name="Jungbluth S."/>
            <person name="Walsh D.A."/>
            <person name="Denef V.J."/>
            <person name="McMahon K.D."/>
            <person name="Konstantinidis K.T."/>
            <person name="Eloe-Fadrosh E.A."/>
            <person name="Kyrpides N.C."/>
            <person name="Woyke T."/>
        </authorList>
    </citation>
    <scope>NUCLEOTIDE SEQUENCE</scope>
    <source>
        <strain evidence="1">GVMAG-M-3300024258-28</strain>
    </source>
</reference>
<evidence type="ECO:0000313" key="1">
    <source>
        <dbReference type="EMBL" id="QHT94266.1"/>
    </source>
</evidence>